<dbReference type="EMBL" id="AP023098">
    <property type="protein sequence ID" value="BCE85681.1"/>
    <property type="molecule type" value="Genomic_DNA"/>
</dbReference>
<dbReference type="InterPro" id="IPR042099">
    <property type="entry name" value="ANL_N_sf"/>
</dbReference>
<evidence type="ECO:0000313" key="10">
    <source>
        <dbReference type="EMBL" id="BCE42141.1"/>
    </source>
</evidence>
<evidence type="ECO:0000313" key="12">
    <source>
        <dbReference type="EMBL" id="BCE68359.1"/>
    </source>
</evidence>
<protein>
    <recommendedName>
        <fullName evidence="5">Long-chain-fatty-acid--CoA ligase</fullName>
        <ecNumber evidence="4">6.2.1.3</ecNumber>
    </recommendedName>
    <alternativeName>
        <fullName evidence="6">Long-chain acyl-CoA synthetase</fullName>
    </alternativeName>
</protein>
<evidence type="ECO:0000313" key="11">
    <source>
        <dbReference type="EMBL" id="BCE59675.1"/>
    </source>
</evidence>
<comment type="subcellular location">
    <subcellularLocation>
        <location evidence="1">Membrane</location>
        <topology evidence="1">Peripheral membrane protein</topology>
    </subcellularLocation>
</comment>
<reference evidence="9" key="1">
    <citation type="submission" date="2020-05" db="EMBL/GenBank/DDBJ databases">
        <title>Complete genome sequence of Bradyrhizobium diazoefficiens XF2 isolated from soybean nodule.</title>
        <authorList>
            <person name="Noda R."/>
            <person name="Kakizaki K."/>
            <person name="Minamisawa K."/>
        </authorList>
    </citation>
    <scope>NUCLEOTIDE SEQUENCE</scope>
    <source>
        <strain evidence="9">XF2</strain>
    </source>
</reference>
<reference evidence="12" key="4">
    <citation type="submission" date="2020-05" db="EMBL/GenBank/DDBJ databases">
        <title>Complete genome sequence of Bradyrhizobium diazoefficiens XF6 isolated from soybean nodule.</title>
        <authorList>
            <person name="Noda R."/>
            <person name="Kakizaki K."/>
            <person name="Minamisawa K."/>
        </authorList>
    </citation>
    <scope>NUCLEOTIDE SEQUENCE</scope>
    <source>
        <strain evidence="12">XF6</strain>
    </source>
</reference>
<feature type="domain" description="AMP-binding enzyme C-terminal" evidence="8">
    <location>
        <begin position="440"/>
        <end position="511"/>
    </location>
</feature>
<dbReference type="SUPFAM" id="SSF56801">
    <property type="entry name" value="Acetyl-CoA synthetase-like"/>
    <property type="match status" value="1"/>
</dbReference>
<name>A0A809Y223_9BRAD</name>
<dbReference type="PANTHER" id="PTHR43767:SF8">
    <property type="entry name" value="LONG-CHAIN-FATTY-ACID--COA LIGASE"/>
    <property type="match status" value="1"/>
</dbReference>
<dbReference type="GO" id="GO:0016020">
    <property type="term" value="C:membrane"/>
    <property type="evidence" value="ECO:0007669"/>
    <property type="project" value="UniProtKB-SubCell"/>
</dbReference>
<dbReference type="Gene3D" id="3.30.300.30">
    <property type="match status" value="1"/>
</dbReference>
<evidence type="ECO:0000256" key="5">
    <source>
        <dbReference type="ARBA" id="ARBA00039545"/>
    </source>
</evidence>
<evidence type="ECO:0000256" key="1">
    <source>
        <dbReference type="ARBA" id="ARBA00004170"/>
    </source>
</evidence>
<feature type="domain" description="AMP-dependent synthetase/ligase" evidence="7">
    <location>
        <begin position="28"/>
        <end position="389"/>
    </location>
</feature>
<gene>
    <name evidence="9" type="ORF">XF2B_71320</name>
    <name evidence="10" type="ORF">XF3B_71720</name>
    <name evidence="11" type="ORF">XF5B_71870</name>
    <name evidence="12" type="ORF">XF6B_71580</name>
    <name evidence="13" type="ORF">XF9B_71020</name>
</gene>
<sequence>MRDRVTPGAMSSNEFSLQSLICTEAFADPAFVFDGTPVSRAEFSANIEKTAAWLAAQGVGKGDVVAVWLVNRIEWVALLFAAARLGAVVSAVNTRYRSAEVAHLLRLSGARLMVVEAAFRSIDFAAILADIAKDEVPALRQLAVVGADTIPAHWPCVRFDAFDQPYPPAPPAQDDVDLPVLLYTTSGTTKGPKLVAHSQRTLAAHAAAVARALSLAPQNHSLLAMLPFCGTFGMTSLLGFIAAGATIHVLDAFEAAPALKILGEHEITHAFGSDEMFRRILALTDVARPFPRAEVFGFAAFQPGWRELAAEAEARGMPLYGLYGSSEVQALFSIGRASDAFADRIEGGGWPMSPEARVRVRDTETGELAAPGVSGEIEISAPSRFLGYFNNPDATRDAITADGFFRTGDIGRLRGDGSFVYETRAGDAMRLGGFLVAPGEIEDELKSCAGVADAQVVAVDLKGNARCVAFVIPAGEPPQQEMLVAHLRERLAGYKLPARIYVVDAFPVTDSANGVKIQRARLRAMAMERIAAE</sequence>
<proteinExistence type="predicted"/>
<evidence type="ECO:0000259" key="7">
    <source>
        <dbReference type="Pfam" id="PF00501"/>
    </source>
</evidence>
<dbReference type="PANTHER" id="PTHR43767">
    <property type="entry name" value="LONG-CHAIN-FATTY-ACID--COA LIGASE"/>
    <property type="match status" value="1"/>
</dbReference>
<dbReference type="InterPro" id="IPR025110">
    <property type="entry name" value="AMP-bd_C"/>
</dbReference>
<evidence type="ECO:0000256" key="3">
    <source>
        <dbReference type="ARBA" id="ARBA00022598"/>
    </source>
</evidence>
<reference evidence="13" key="5">
    <citation type="submission" date="2020-05" db="EMBL/GenBank/DDBJ databases">
        <title>Complete genome sequence of Bradyrhizobium diazoefficiens XF9 isolated from soybean nodule.</title>
        <authorList>
            <person name="Noda R."/>
            <person name="Kakizaki K."/>
            <person name="Minamisawa K."/>
        </authorList>
    </citation>
    <scope>NUCLEOTIDE SEQUENCE</scope>
    <source>
        <strain evidence="13">XF9</strain>
    </source>
</reference>
<dbReference type="CDD" id="cd04433">
    <property type="entry name" value="AFD_class_I"/>
    <property type="match status" value="1"/>
</dbReference>
<dbReference type="EMBL" id="AP023095">
    <property type="protein sequence ID" value="BCE59675.1"/>
    <property type="molecule type" value="Genomic_DNA"/>
</dbReference>
<dbReference type="AlphaFoldDB" id="A0A809Y223"/>
<organism evidence="9">
    <name type="scientific">Bradyrhizobium diazoefficiens</name>
    <dbReference type="NCBI Taxonomy" id="1355477"/>
    <lineage>
        <taxon>Bacteria</taxon>
        <taxon>Pseudomonadati</taxon>
        <taxon>Pseudomonadota</taxon>
        <taxon>Alphaproteobacteria</taxon>
        <taxon>Hyphomicrobiales</taxon>
        <taxon>Nitrobacteraceae</taxon>
        <taxon>Bradyrhizobium</taxon>
    </lineage>
</organism>
<accession>A0A809Y223</accession>
<dbReference type="InterPro" id="IPR050237">
    <property type="entry name" value="ATP-dep_AMP-bd_enzyme"/>
</dbReference>
<evidence type="ECO:0000313" key="13">
    <source>
        <dbReference type="EMBL" id="BCE85681.1"/>
    </source>
</evidence>
<evidence type="ECO:0000256" key="6">
    <source>
        <dbReference type="ARBA" id="ARBA00042773"/>
    </source>
</evidence>
<dbReference type="Gene3D" id="3.40.50.12780">
    <property type="entry name" value="N-terminal domain of ligase-like"/>
    <property type="match status" value="1"/>
</dbReference>
<dbReference type="EMBL" id="AP023093">
    <property type="protein sequence ID" value="BCE42141.1"/>
    <property type="molecule type" value="Genomic_DNA"/>
</dbReference>
<dbReference type="EMBL" id="AP023092">
    <property type="protein sequence ID" value="BCE33363.1"/>
    <property type="molecule type" value="Genomic_DNA"/>
</dbReference>
<evidence type="ECO:0000313" key="9">
    <source>
        <dbReference type="EMBL" id="BCE33363.1"/>
    </source>
</evidence>
<dbReference type="InterPro" id="IPR000873">
    <property type="entry name" value="AMP-dep_synth/lig_dom"/>
</dbReference>
<dbReference type="NCBIfam" id="NF004814">
    <property type="entry name" value="PRK06164.1"/>
    <property type="match status" value="1"/>
</dbReference>
<dbReference type="InterPro" id="IPR045851">
    <property type="entry name" value="AMP-bd_C_sf"/>
</dbReference>
<evidence type="ECO:0000256" key="2">
    <source>
        <dbReference type="ARBA" id="ARBA00005005"/>
    </source>
</evidence>
<dbReference type="GO" id="GO:0004467">
    <property type="term" value="F:long-chain fatty acid-CoA ligase activity"/>
    <property type="evidence" value="ECO:0007669"/>
    <property type="project" value="UniProtKB-EC"/>
</dbReference>
<evidence type="ECO:0000259" key="8">
    <source>
        <dbReference type="Pfam" id="PF13193"/>
    </source>
</evidence>
<dbReference type="Pfam" id="PF00501">
    <property type="entry name" value="AMP-binding"/>
    <property type="match status" value="1"/>
</dbReference>
<dbReference type="EC" id="6.2.1.3" evidence="4"/>
<comment type="pathway">
    <text evidence="2">Lipid metabolism; fatty acid beta-oxidation.</text>
</comment>
<keyword evidence="3" id="KW-0436">Ligase</keyword>
<dbReference type="EMBL" id="AP023096">
    <property type="protein sequence ID" value="BCE68359.1"/>
    <property type="molecule type" value="Genomic_DNA"/>
</dbReference>
<dbReference type="Pfam" id="PF13193">
    <property type="entry name" value="AMP-binding_C"/>
    <property type="match status" value="1"/>
</dbReference>
<reference evidence="11" key="3">
    <citation type="submission" date="2020-05" db="EMBL/GenBank/DDBJ databases">
        <title>Complete genome sequence of Bradyrhizobium diazoefficiens XF5 isolated from soybean nodule.</title>
        <authorList>
            <person name="Noda R."/>
            <person name="Kakizaki K."/>
            <person name="Minamisawa K."/>
        </authorList>
    </citation>
    <scope>NUCLEOTIDE SEQUENCE</scope>
    <source>
        <strain evidence="11">XF5</strain>
    </source>
</reference>
<evidence type="ECO:0000256" key="4">
    <source>
        <dbReference type="ARBA" id="ARBA00026121"/>
    </source>
</evidence>
<reference evidence="10" key="2">
    <citation type="submission" date="2020-05" db="EMBL/GenBank/DDBJ databases">
        <title>Complete genome sequence of Bradyrhizobium diazoefficiens XF3 isolated from soybean nodule.</title>
        <authorList>
            <person name="Noda R."/>
            <person name="Kakizaki K."/>
            <person name="Minamisawa K."/>
        </authorList>
    </citation>
    <scope>NUCLEOTIDE SEQUENCE</scope>
    <source>
        <strain evidence="10">XF3</strain>
    </source>
</reference>